<accession>A0A1I7WEJ7</accession>
<dbReference type="AlphaFoldDB" id="A0A1I7WEJ7"/>
<proteinExistence type="predicted"/>
<dbReference type="Proteomes" id="UP000095283">
    <property type="component" value="Unplaced"/>
</dbReference>
<evidence type="ECO:0000256" key="1">
    <source>
        <dbReference type="SAM" id="Phobius"/>
    </source>
</evidence>
<dbReference type="WBParaSite" id="Hba_03345">
    <property type="protein sequence ID" value="Hba_03345"/>
    <property type="gene ID" value="Hba_03345"/>
</dbReference>
<keyword evidence="1" id="KW-0812">Transmembrane</keyword>
<keyword evidence="1" id="KW-1133">Transmembrane helix</keyword>
<protein>
    <submittedName>
        <fullName evidence="3">Ovule protein</fullName>
    </submittedName>
</protein>
<keyword evidence="2" id="KW-1185">Reference proteome</keyword>
<evidence type="ECO:0000313" key="3">
    <source>
        <dbReference type="WBParaSite" id="Hba_03345"/>
    </source>
</evidence>
<name>A0A1I7WEJ7_HETBA</name>
<reference evidence="3" key="1">
    <citation type="submission" date="2016-11" db="UniProtKB">
        <authorList>
            <consortium name="WormBaseParasite"/>
        </authorList>
    </citation>
    <scope>IDENTIFICATION</scope>
</reference>
<keyword evidence="1" id="KW-0472">Membrane</keyword>
<organism evidence="2 3">
    <name type="scientific">Heterorhabditis bacteriophora</name>
    <name type="common">Entomopathogenic nematode worm</name>
    <dbReference type="NCBI Taxonomy" id="37862"/>
    <lineage>
        <taxon>Eukaryota</taxon>
        <taxon>Metazoa</taxon>
        <taxon>Ecdysozoa</taxon>
        <taxon>Nematoda</taxon>
        <taxon>Chromadorea</taxon>
        <taxon>Rhabditida</taxon>
        <taxon>Rhabditina</taxon>
        <taxon>Rhabditomorpha</taxon>
        <taxon>Strongyloidea</taxon>
        <taxon>Heterorhabditidae</taxon>
        <taxon>Heterorhabditis</taxon>
    </lineage>
</organism>
<evidence type="ECO:0000313" key="2">
    <source>
        <dbReference type="Proteomes" id="UP000095283"/>
    </source>
</evidence>
<feature type="transmembrane region" description="Helical" evidence="1">
    <location>
        <begin position="26"/>
        <end position="47"/>
    </location>
</feature>
<sequence length="85" mass="10225">MLMTIDHLDGIRHDVSFSSSTLPLSVVFFFRHFLLTFHLFLQNFILYRFNHLNRKMLFYKTIKQKTNPLSGISHIYLVNRLFSMD</sequence>